<feature type="region of interest" description="Disordered" evidence="1">
    <location>
        <begin position="11"/>
        <end position="37"/>
    </location>
</feature>
<feature type="region of interest" description="Disordered" evidence="1">
    <location>
        <begin position="127"/>
        <end position="161"/>
    </location>
</feature>
<name>A0A6J5L0B7_9CAUD</name>
<gene>
    <name evidence="2" type="ORF">UFOVP96_14</name>
</gene>
<evidence type="ECO:0000313" key="2">
    <source>
        <dbReference type="EMBL" id="CAB4127821.1"/>
    </source>
</evidence>
<accession>A0A6J5L0B7</accession>
<dbReference type="EMBL" id="LR796215">
    <property type="protein sequence ID" value="CAB4127821.1"/>
    <property type="molecule type" value="Genomic_DNA"/>
</dbReference>
<protein>
    <submittedName>
        <fullName evidence="2">Uncharacterized protein</fullName>
    </submittedName>
</protein>
<feature type="compositionally biased region" description="Low complexity" evidence="1">
    <location>
        <begin position="127"/>
        <end position="140"/>
    </location>
</feature>
<sequence>MADDFSQFILGGTSNPSSSSNVGNIRPVGSSTGFQQYATPEEGIKAVDDQLRIYGTKHKINTLRGVISRWAPPSENDTEAYIKNVSQKTGLNPDEEIDLTNPTIRHIISGPIILQEKGLKTIKGTPVATQPQETAPQQPTDDFNSFLAGSTSKETQPSQQTQTIAKPTGFDFAKPKAMVDPNARATAVVDTFNPLGILPAVSSTMAYGVGRIAGKSPEEATKFSEKATKELGFDVFQNMAGKATNQLDKADYQHSQLGDFIAENYDKGAEWISKQTGAPKEDIQKIIETGLLAYGGKSLISRKPSIKPTTEGVTTVSPITEAPPIGPKYDVPTYLRNKFEEKQGKPTGQPQGQPTSQPSTQPLGSAKAYDPSKEFSEVHYSESILPAEEQQARAETLHRIDPNLKVDPNILEGRGKERATDYQLSKTDTPEGNVLSEKEKEYKASLNRYGEKLIEDTGGTLGLDETAKYRRGENTLDYFQKLEDHFDKKLTEIYSERDRIAKDIPVNGENINKSLNDESLTSLNSDSEGLAKSAKAKLKSLHMMDDQGNMLPSNGMQAEKFRQWLNEKNVWDRKNAGLHRALKDAVDADVISTLDPSTSIYKDARDLFGLKKDTLENPKGISKILDAEGPNGINRKIDIEGIPDSITKMGVDQFTHILDTIKNAPPELQEAANNSLAQIKSHFLNQAHEAFQASANKGTAYLKANREVMTRLFSPEEMSKIHDYNTGAHILKADTGYPGAKVQEVNINKRLPRRVGEQMLKKGAAMTAEILTGGKTFGNASAIAHEYVGGKIAKGEAKTLEKIHKENADKKRAGFTNLQDIMNKGKKD</sequence>
<feature type="compositionally biased region" description="Polar residues" evidence="1">
    <location>
        <begin position="141"/>
        <end position="161"/>
    </location>
</feature>
<feature type="compositionally biased region" description="Low complexity" evidence="1">
    <location>
        <begin position="345"/>
        <end position="362"/>
    </location>
</feature>
<feature type="compositionally biased region" description="Polar residues" evidence="1">
    <location>
        <begin position="12"/>
        <end position="37"/>
    </location>
</feature>
<feature type="compositionally biased region" description="Polar residues" evidence="1">
    <location>
        <begin position="307"/>
        <end position="318"/>
    </location>
</feature>
<evidence type="ECO:0000256" key="1">
    <source>
        <dbReference type="SAM" id="MobiDB-lite"/>
    </source>
</evidence>
<feature type="compositionally biased region" description="Basic and acidic residues" evidence="1">
    <location>
        <begin position="370"/>
        <end position="380"/>
    </location>
</feature>
<feature type="region of interest" description="Disordered" evidence="1">
    <location>
        <begin position="303"/>
        <end position="380"/>
    </location>
</feature>
<organism evidence="2">
    <name type="scientific">uncultured Caudovirales phage</name>
    <dbReference type="NCBI Taxonomy" id="2100421"/>
    <lineage>
        <taxon>Viruses</taxon>
        <taxon>Duplodnaviria</taxon>
        <taxon>Heunggongvirae</taxon>
        <taxon>Uroviricota</taxon>
        <taxon>Caudoviricetes</taxon>
        <taxon>Peduoviridae</taxon>
        <taxon>Maltschvirus</taxon>
        <taxon>Maltschvirus maltsch</taxon>
    </lineage>
</organism>
<reference evidence="2" key="1">
    <citation type="submission" date="2020-04" db="EMBL/GenBank/DDBJ databases">
        <authorList>
            <person name="Chiriac C."/>
            <person name="Salcher M."/>
            <person name="Ghai R."/>
            <person name="Kavagutti S V."/>
        </authorList>
    </citation>
    <scope>NUCLEOTIDE SEQUENCE</scope>
</reference>
<proteinExistence type="predicted"/>